<keyword evidence="5" id="KW-1185">Reference proteome</keyword>
<dbReference type="InterPro" id="IPR050197">
    <property type="entry name" value="Aldolase_class_II_sugar_metab"/>
</dbReference>
<dbReference type="KEGG" id="dao:Desac_0503"/>
<dbReference type="PANTHER" id="PTHR22789">
    <property type="entry name" value="FUCULOSE PHOSPHATE ALDOLASE"/>
    <property type="match status" value="1"/>
</dbReference>
<evidence type="ECO:0000256" key="1">
    <source>
        <dbReference type="ARBA" id="ARBA00022723"/>
    </source>
</evidence>
<evidence type="ECO:0000313" key="4">
    <source>
        <dbReference type="EMBL" id="AEB08389.1"/>
    </source>
</evidence>
<dbReference type="eggNOG" id="COG0235">
    <property type="taxonomic scope" value="Bacteria"/>
</dbReference>
<dbReference type="GO" id="GO:0046872">
    <property type="term" value="F:metal ion binding"/>
    <property type="evidence" value="ECO:0007669"/>
    <property type="project" value="UniProtKB-KW"/>
</dbReference>
<dbReference type="HOGENOM" id="CLU_006033_3_1_7"/>
<protein>
    <submittedName>
        <fullName evidence="4">L-fuculose-phosphate aldolase</fullName>
        <ecNumber evidence="4">4.1.2.17</ecNumber>
    </submittedName>
</protein>
<dbReference type="EMBL" id="CP002629">
    <property type="protein sequence ID" value="AEB08389.1"/>
    <property type="molecule type" value="Genomic_DNA"/>
</dbReference>
<dbReference type="GO" id="GO:0008738">
    <property type="term" value="F:L-fuculose-phosphate aldolase activity"/>
    <property type="evidence" value="ECO:0007669"/>
    <property type="project" value="UniProtKB-EC"/>
</dbReference>
<evidence type="ECO:0000313" key="5">
    <source>
        <dbReference type="Proteomes" id="UP000000483"/>
    </source>
</evidence>
<dbReference type="Gene3D" id="3.40.225.10">
    <property type="entry name" value="Class II aldolase/adducin N-terminal domain"/>
    <property type="match status" value="1"/>
</dbReference>
<sequence length="229" mass="24717">MKGRGKREKGIRQALAEQKRELVQVCRALSQKKLLAATDGNLSVRWGENLLITPSGVNKGFVREEEMIMVDLSGRVLAGSGRPTTELLLHLEVYQVRPEVQAVVHAHPPIATAFTIAGVPLLEGILPEVVLTLGAIPTAPYATTGTPEMATAVRDLLPFYDAILLDHHGALTLGRDLWDAYNKMEKVEHAALTVLLARQLGAARPLPPEEVAKLTDLGISKGYRPSGAG</sequence>
<reference evidence="4 5" key="1">
    <citation type="journal article" date="2011" name="Stand. Genomic Sci.">
        <title>Complete genome sequence of the acetate-degrading sulfate reducer Desulfobacca acetoxidans type strain (ASRB2).</title>
        <authorList>
            <person name="Goker M."/>
            <person name="Teshima H."/>
            <person name="Lapidus A."/>
            <person name="Nolan M."/>
            <person name="Lucas S."/>
            <person name="Hammon N."/>
            <person name="Deshpande S."/>
            <person name="Cheng J.F."/>
            <person name="Tapia R."/>
            <person name="Han C."/>
            <person name="Goodwin L."/>
            <person name="Pitluck S."/>
            <person name="Huntemann M."/>
            <person name="Liolios K."/>
            <person name="Ivanova N."/>
            <person name="Pagani I."/>
            <person name="Mavromatis K."/>
            <person name="Ovchinikova G."/>
            <person name="Pati A."/>
            <person name="Chen A."/>
            <person name="Palaniappan K."/>
            <person name="Land M."/>
            <person name="Hauser L."/>
            <person name="Brambilla E.M."/>
            <person name="Rohde M."/>
            <person name="Spring S."/>
            <person name="Detter J.C."/>
            <person name="Woyke T."/>
            <person name="Bristow J."/>
            <person name="Eisen J.A."/>
            <person name="Markowitz V."/>
            <person name="Hugenholtz P."/>
            <person name="Kyrpides N.C."/>
            <person name="Klenk H.P."/>
        </authorList>
    </citation>
    <scope>NUCLEOTIDE SEQUENCE [LARGE SCALE GENOMIC DNA]</scope>
    <source>
        <strain evidence="5">ATCC 700848 / DSM 11109 / ASRB2</strain>
    </source>
</reference>
<keyword evidence="2 4" id="KW-0456">Lyase</keyword>
<dbReference type="STRING" id="880072.Desac_0503"/>
<evidence type="ECO:0000259" key="3">
    <source>
        <dbReference type="SMART" id="SM01007"/>
    </source>
</evidence>
<name>F2NF49_DESAR</name>
<dbReference type="GO" id="GO:0019323">
    <property type="term" value="P:pentose catabolic process"/>
    <property type="evidence" value="ECO:0007669"/>
    <property type="project" value="TreeGrafter"/>
</dbReference>
<dbReference type="EC" id="4.1.2.17" evidence="4"/>
<dbReference type="InterPro" id="IPR001303">
    <property type="entry name" value="Aldolase_II/adducin_N"/>
</dbReference>
<proteinExistence type="predicted"/>
<dbReference type="SUPFAM" id="SSF53639">
    <property type="entry name" value="AraD/HMP-PK domain-like"/>
    <property type="match status" value="1"/>
</dbReference>
<dbReference type="PANTHER" id="PTHR22789:SF0">
    <property type="entry name" value="3-OXO-TETRONATE 4-PHOSPHATE DECARBOXYLASE-RELATED"/>
    <property type="match status" value="1"/>
</dbReference>
<dbReference type="Proteomes" id="UP000000483">
    <property type="component" value="Chromosome"/>
</dbReference>
<dbReference type="AlphaFoldDB" id="F2NF49"/>
<feature type="domain" description="Class II aldolase/adducin N-terminal" evidence="3">
    <location>
        <begin position="20"/>
        <end position="195"/>
    </location>
</feature>
<dbReference type="Pfam" id="PF00596">
    <property type="entry name" value="Aldolase_II"/>
    <property type="match status" value="1"/>
</dbReference>
<evidence type="ECO:0000256" key="2">
    <source>
        <dbReference type="ARBA" id="ARBA00023239"/>
    </source>
</evidence>
<reference evidence="5" key="2">
    <citation type="submission" date="2011-03" db="EMBL/GenBank/DDBJ databases">
        <title>The complete genome of Desulfobacca acetoxidans DSM 11109.</title>
        <authorList>
            <consortium name="US DOE Joint Genome Institute (JGI-PGF)"/>
            <person name="Lucas S."/>
            <person name="Copeland A."/>
            <person name="Lapidus A."/>
            <person name="Bruce D."/>
            <person name="Goodwin L."/>
            <person name="Pitluck S."/>
            <person name="Peters L."/>
            <person name="Kyrpides N."/>
            <person name="Mavromatis K."/>
            <person name="Ivanova N."/>
            <person name="Ovchinnikova G."/>
            <person name="Teshima H."/>
            <person name="Detter J.C."/>
            <person name="Han C."/>
            <person name="Land M."/>
            <person name="Hauser L."/>
            <person name="Markowitz V."/>
            <person name="Cheng J.-F."/>
            <person name="Hugenholtz P."/>
            <person name="Woyke T."/>
            <person name="Wu D."/>
            <person name="Spring S."/>
            <person name="Schueler E."/>
            <person name="Brambilla E."/>
            <person name="Klenk H.-P."/>
            <person name="Eisen J.A."/>
        </authorList>
    </citation>
    <scope>NUCLEOTIDE SEQUENCE [LARGE SCALE GENOMIC DNA]</scope>
    <source>
        <strain evidence="5">ATCC 700848 / DSM 11109 / ASRB2</strain>
    </source>
</reference>
<accession>F2NF49</accession>
<keyword evidence="1" id="KW-0479">Metal-binding</keyword>
<dbReference type="GO" id="GO:0005829">
    <property type="term" value="C:cytosol"/>
    <property type="evidence" value="ECO:0007669"/>
    <property type="project" value="TreeGrafter"/>
</dbReference>
<organism evidence="4 5">
    <name type="scientific">Desulfobacca acetoxidans (strain ATCC 700848 / DSM 11109 / ASRB2)</name>
    <dbReference type="NCBI Taxonomy" id="880072"/>
    <lineage>
        <taxon>Bacteria</taxon>
        <taxon>Pseudomonadati</taxon>
        <taxon>Thermodesulfobacteriota</taxon>
        <taxon>Desulfobaccia</taxon>
        <taxon>Desulfobaccales</taxon>
        <taxon>Desulfobaccaceae</taxon>
        <taxon>Desulfobacca</taxon>
    </lineage>
</organism>
<gene>
    <name evidence="4" type="ordered locus">Desac_0503</name>
</gene>
<dbReference type="InterPro" id="IPR036409">
    <property type="entry name" value="Aldolase_II/adducin_N_sf"/>
</dbReference>
<dbReference type="SMART" id="SM01007">
    <property type="entry name" value="Aldolase_II"/>
    <property type="match status" value="1"/>
</dbReference>
<dbReference type="RefSeq" id="WP_013705502.1">
    <property type="nucleotide sequence ID" value="NC_015388.1"/>
</dbReference>